<feature type="domain" description="TiaS FLD" evidence="7">
    <location>
        <begin position="138"/>
        <end position="249"/>
    </location>
</feature>
<dbReference type="PANTHER" id="PTHR40705:SF2">
    <property type="entry name" value="DUF1743 DOMAIN-CONTAINING PROTEIN"/>
    <property type="match status" value="1"/>
</dbReference>
<evidence type="ECO:0000256" key="2">
    <source>
        <dbReference type="ARBA" id="ARBA00022598"/>
    </source>
</evidence>
<sequence length="430" mass="48262">MLFHIGIDDTDSGRGGCTTYVGYRITKKLIGLGIRVLDYPRLLRLNPNVPWKTRGNGAVGLTIEAESLDDISEVLQDEVDLAFRNYGSSPACVVITESLRTKLQNFFSQAINRIIGIEHISWLLEGTQFPYVWVSRKQGLIGALAAASNLLDYGDHTFEVLAYRQQKFIGTPRIIDPVSVKNMDRAYASITFNNIDGDRVLIAPHGNDPVLLGIRGEDPNKLLEALAMIKSEPLEGAMVFKTNQGTDMHYAPRRLKEVRLGDSVSLQLRVLEYPVINLGGHTFLTLTDGESKIKAAFYWETGEVRKAASLLMPGDMVTVFGGIKVSVNPTINVEKLLINKLQRIYVQRNPLCPKCFSTSESIGKNKGYRCRKCKTSVNGVKIIRIKNRSLTPGLYLPPLRYFRHLMKPLKRYGKEKNGYHFTTDPFKQLL</sequence>
<keyword evidence="1 6" id="KW-0963">Cytoplasm</keyword>
<feature type="domain" description="TiaS C-terminal zinc ribbon" evidence="9">
    <location>
        <begin position="349"/>
        <end position="388"/>
    </location>
</feature>
<dbReference type="HAMAP" id="MF_01892">
    <property type="entry name" value="tRNA_Ile2_agm2C_synt"/>
    <property type="match status" value="1"/>
</dbReference>
<dbReference type="InterPro" id="IPR053870">
    <property type="entry name" value="TiaS-like_TCKD"/>
</dbReference>
<proteinExistence type="inferred from homology"/>
<evidence type="ECO:0000256" key="3">
    <source>
        <dbReference type="ARBA" id="ARBA00022694"/>
    </source>
</evidence>
<keyword evidence="5 6" id="KW-0067">ATP-binding</keyword>
<comment type="similarity">
    <text evidence="6">Belongs to the TiaS family.</text>
</comment>
<keyword evidence="3 6" id="KW-0819">tRNA processing</keyword>
<evidence type="ECO:0000256" key="1">
    <source>
        <dbReference type="ARBA" id="ARBA00022490"/>
    </source>
</evidence>
<dbReference type="GO" id="GO:0005737">
    <property type="term" value="C:cytoplasm"/>
    <property type="evidence" value="ECO:0007669"/>
    <property type="project" value="UniProtKB-SubCell"/>
</dbReference>
<accession>A0A2R6B018</accession>
<comment type="subcellular location">
    <subcellularLocation>
        <location evidence="6">Cytoplasm</location>
    </subcellularLocation>
</comment>
<reference evidence="10 11" key="1">
    <citation type="submission" date="2017-04" db="EMBL/GenBank/DDBJ databases">
        <title>Novel microbial lineages endemic to geothermal iron-oxide mats fill important gaps in the evolutionary history of Archaea.</title>
        <authorList>
            <person name="Jay Z.J."/>
            <person name="Beam J.P."/>
            <person name="Dlakic M."/>
            <person name="Rusch D.B."/>
            <person name="Kozubal M.A."/>
            <person name="Inskeep W.P."/>
        </authorList>
    </citation>
    <scope>NUCLEOTIDE SEQUENCE [LARGE SCALE GENOMIC DNA]</scope>
    <source>
        <strain evidence="10">OSP_D</strain>
    </source>
</reference>
<dbReference type="CDD" id="cd04482">
    <property type="entry name" value="RPA2_OBF_like"/>
    <property type="match status" value="1"/>
</dbReference>
<dbReference type="Pfam" id="PF23783">
    <property type="entry name" value="Zn_ribbon_TiaS"/>
    <property type="match status" value="1"/>
</dbReference>
<feature type="domain" description="TiaS-like TCKD" evidence="8">
    <location>
        <begin position="5"/>
        <end position="63"/>
    </location>
</feature>
<protein>
    <recommendedName>
        <fullName evidence="6">tRNA(Ile2) 2-agmatinylcytidine synthetase TiaS</fullName>
        <shortName evidence="6">tRNA(Ile2)-agm2C synthetase</shortName>
        <ecNumber evidence="6">6.3.4.22</ecNumber>
    </recommendedName>
    <alternativeName>
        <fullName evidence="6">tRNA(Ile2) agmatidine synthetase</fullName>
    </alternativeName>
</protein>
<evidence type="ECO:0000259" key="8">
    <source>
        <dbReference type="Pfam" id="PF22641"/>
    </source>
</evidence>
<comment type="catalytic activity">
    <reaction evidence="6">
        <text>cytidine(34) in tRNA(Ile2) + agmatine + ATP + H2O = 2-agmatinylcytidine(34) in tRNA(Ile2) + AMP + 2 phosphate + 2 H(+)</text>
        <dbReference type="Rhea" id="RHEA:43608"/>
        <dbReference type="Rhea" id="RHEA-COMP:10625"/>
        <dbReference type="Rhea" id="RHEA-COMP:10626"/>
        <dbReference type="ChEBI" id="CHEBI:15377"/>
        <dbReference type="ChEBI" id="CHEBI:15378"/>
        <dbReference type="ChEBI" id="CHEBI:30616"/>
        <dbReference type="ChEBI" id="CHEBI:43474"/>
        <dbReference type="ChEBI" id="CHEBI:58145"/>
        <dbReference type="ChEBI" id="CHEBI:82748"/>
        <dbReference type="ChEBI" id="CHEBI:83545"/>
        <dbReference type="ChEBI" id="CHEBI:456215"/>
        <dbReference type="EC" id="6.3.4.22"/>
    </reaction>
</comment>
<dbReference type="EC" id="6.3.4.22" evidence="6"/>
<dbReference type="GO" id="GO:0002101">
    <property type="term" value="P:tRNA wobble cytosine modification"/>
    <property type="evidence" value="ECO:0007669"/>
    <property type="project" value="UniProtKB-UniRule"/>
</dbReference>
<dbReference type="EMBL" id="NEXE01000013">
    <property type="protein sequence ID" value="PSN91974.1"/>
    <property type="molecule type" value="Genomic_DNA"/>
</dbReference>
<evidence type="ECO:0000259" key="9">
    <source>
        <dbReference type="Pfam" id="PF23783"/>
    </source>
</evidence>
<dbReference type="Gene3D" id="3.90.600.20">
    <property type="match status" value="1"/>
</dbReference>
<keyword evidence="4 6" id="KW-0547">Nucleotide-binding</keyword>
<dbReference type="Gene3D" id="3.30.70.2200">
    <property type="match status" value="1"/>
</dbReference>
<dbReference type="AlphaFoldDB" id="A0A2R6B018"/>
<evidence type="ECO:0000256" key="4">
    <source>
        <dbReference type="ARBA" id="ARBA00022741"/>
    </source>
</evidence>
<evidence type="ECO:0000256" key="6">
    <source>
        <dbReference type="HAMAP-Rule" id="MF_01892"/>
    </source>
</evidence>
<dbReference type="Gene3D" id="2.40.50.1010">
    <property type="match status" value="1"/>
</dbReference>
<evidence type="ECO:0000256" key="5">
    <source>
        <dbReference type="ARBA" id="ARBA00022840"/>
    </source>
</evidence>
<evidence type="ECO:0000313" key="11">
    <source>
        <dbReference type="Proteomes" id="UP000240322"/>
    </source>
</evidence>
<evidence type="ECO:0000313" key="10">
    <source>
        <dbReference type="EMBL" id="PSN91974.1"/>
    </source>
</evidence>
<dbReference type="GO" id="GO:0005524">
    <property type="term" value="F:ATP binding"/>
    <property type="evidence" value="ECO:0007669"/>
    <property type="project" value="UniProtKB-KW"/>
</dbReference>
<gene>
    <name evidence="6" type="primary">tiaS</name>
    <name evidence="10" type="ORF">B9Q03_02585</name>
</gene>
<dbReference type="InterPro" id="IPR055394">
    <property type="entry name" value="Zn_ribbon_TiaS"/>
</dbReference>
<dbReference type="GO" id="GO:0016879">
    <property type="term" value="F:ligase activity, forming carbon-nitrogen bonds"/>
    <property type="evidence" value="ECO:0007669"/>
    <property type="project" value="UniProtKB-UniRule"/>
</dbReference>
<keyword evidence="2 6" id="KW-0436">Ligase</keyword>
<organism evidence="10 11">
    <name type="scientific">Candidatus Marsarchaeota G2 archaeon OSP_D</name>
    <dbReference type="NCBI Taxonomy" id="1978157"/>
    <lineage>
        <taxon>Archaea</taxon>
        <taxon>Candidatus Marsarchaeota</taxon>
        <taxon>Candidatus Marsarchaeota group 2</taxon>
    </lineage>
</organism>
<dbReference type="PANTHER" id="PTHR40705">
    <property type="entry name" value="TRNA(ILE2) 2-AGMATINYLCYTIDINE SYNTHETASE TIAS"/>
    <property type="match status" value="1"/>
</dbReference>
<dbReference type="InterPro" id="IPR013696">
    <property type="entry name" value="TiaS_FLD"/>
</dbReference>
<dbReference type="Proteomes" id="UP000240322">
    <property type="component" value="Unassembled WGS sequence"/>
</dbReference>
<comment type="function">
    <text evidence="6">ATP-dependent agmatine transferase that catalyzes the formation of 2-agmatinylcytidine (agm2C) at the wobble position (C34) of tRNA(Ile2), converting the codon specificity from AUG to AUA.</text>
</comment>
<dbReference type="Pfam" id="PF22641">
    <property type="entry name" value="TiaS_TCKD"/>
    <property type="match status" value="1"/>
</dbReference>
<dbReference type="Pfam" id="PF08489">
    <property type="entry name" value="TiaS_FLD"/>
    <property type="match status" value="1"/>
</dbReference>
<comment type="caution">
    <text evidence="10">The sequence shown here is derived from an EMBL/GenBank/DDBJ whole genome shotgun (WGS) entry which is preliminary data.</text>
</comment>
<name>A0A2R6B018_9ARCH</name>
<dbReference type="InterPro" id="IPR024913">
    <property type="entry name" value="tRNA_Ile2__agm2C_synt"/>
</dbReference>
<evidence type="ECO:0000259" key="7">
    <source>
        <dbReference type="Pfam" id="PF08489"/>
    </source>
</evidence>